<organism evidence="2 3">
    <name type="scientific">Methylorubrum populi</name>
    <dbReference type="NCBI Taxonomy" id="223967"/>
    <lineage>
        <taxon>Bacteria</taxon>
        <taxon>Pseudomonadati</taxon>
        <taxon>Pseudomonadota</taxon>
        <taxon>Alphaproteobacteria</taxon>
        <taxon>Hyphomicrobiales</taxon>
        <taxon>Methylobacteriaceae</taxon>
        <taxon>Methylorubrum</taxon>
    </lineage>
</organism>
<evidence type="ECO:0000313" key="2">
    <source>
        <dbReference type="EMBL" id="HJE24023.1"/>
    </source>
</evidence>
<dbReference type="AlphaFoldDB" id="A0A921JFH1"/>
<evidence type="ECO:0000313" key="3">
    <source>
        <dbReference type="Proteomes" id="UP000742631"/>
    </source>
</evidence>
<dbReference type="EMBL" id="DYYG01000033">
    <property type="protein sequence ID" value="HJE24023.1"/>
    <property type="molecule type" value="Genomic_DNA"/>
</dbReference>
<sequence>MPKPRLPLTATGRRYGQQAYQTSRECEPSPETRKRLALNRFSYSGGYDGYEGRMMLKPEDGKLSGQTK</sequence>
<reference evidence="2" key="2">
    <citation type="submission" date="2021-09" db="EMBL/GenBank/DDBJ databases">
        <authorList>
            <person name="Gilroy R."/>
        </authorList>
    </citation>
    <scope>NUCLEOTIDE SEQUENCE</scope>
    <source>
        <strain evidence="2">316</strain>
    </source>
</reference>
<feature type="region of interest" description="Disordered" evidence="1">
    <location>
        <begin position="1"/>
        <end position="32"/>
    </location>
</feature>
<comment type="caution">
    <text evidence="2">The sequence shown here is derived from an EMBL/GenBank/DDBJ whole genome shotgun (WGS) entry which is preliminary data.</text>
</comment>
<reference evidence="2" key="1">
    <citation type="journal article" date="2021" name="PeerJ">
        <title>Extensive microbial diversity within the chicken gut microbiome revealed by metagenomics and culture.</title>
        <authorList>
            <person name="Gilroy R."/>
            <person name="Ravi A."/>
            <person name="Getino M."/>
            <person name="Pursley I."/>
            <person name="Horton D.L."/>
            <person name="Alikhan N.F."/>
            <person name="Baker D."/>
            <person name="Gharbi K."/>
            <person name="Hall N."/>
            <person name="Watson M."/>
            <person name="Adriaenssens E.M."/>
            <person name="Foster-Nyarko E."/>
            <person name="Jarju S."/>
            <person name="Secka A."/>
            <person name="Antonio M."/>
            <person name="Oren A."/>
            <person name="Chaudhuri R.R."/>
            <person name="La Ragione R."/>
            <person name="Hildebrand F."/>
            <person name="Pallen M.J."/>
        </authorList>
    </citation>
    <scope>NUCLEOTIDE SEQUENCE</scope>
    <source>
        <strain evidence="2">316</strain>
    </source>
</reference>
<evidence type="ECO:0000256" key="1">
    <source>
        <dbReference type="SAM" id="MobiDB-lite"/>
    </source>
</evidence>
<gene>
    <name evidence="2" type="ORF">K8W01_10230</name>
</gene>
<protein>
    <submittedName>
        <fullName evidence="2">Uncharacterized protein</fullName>
    </submittedName>
</protein>
<dbReference type="Proteomes" id="UP000742631">
    <property type="component" value="Unassembled WGS sequence"/>
</dbReference>
<name>A0A921JFH1_9HYPH</name>
<accession>A0A921JFH1</accession>
<proteinExistence type="predicted"/>